<dbReference type="InterPro" id="IPR036691">
    <property type="entry name" value="Endo/exonu/phosph_ase_sf"/>
</dbReference>
<evidence type="ECO:0000313" key="2">
    <source>
        <dbReference type="EMBL" id="KAG2637161.1"/>
    </source>
</evidence>
<dbReference type="InterPro" id="IPR005135">
    <property type="entry name" value="Endo/exonuclease/phosphatase"/>
</dbReference>
<dbReference type="Proteomes" id="UP000823388">
    <property type="component" value="Chromosome 2N"/>
</dbReference>
<dbReference type="PANTHER" id="PTHR33710">
    <property type="entry name" value="BNAC02G09200D PROTEIN"/>
    <property type="match status" value="1"/>
</dbReference>
<dbReference type="SUPFAM" id="SSF56219">
    <property type="entry name" value="DNase I-like"/>
    <property type="match status" value="1"/>
</dbReference>
<dbReference type="PANTHER" id="PTHR33710:SF71">
    <property type="entry name" value="ENDONUCLEASE_EXONUCLEASE_PHOSPHATASE DOMAIN-CONTAINING PROTEIN"/>
    <property type="match status" value="1"/>
</dbReference>
<proteinExistence type="predicted"/>
<dbReference type="GO" id="GO:0003824">
    <property type="term" value="F:catalytic activity"/>
    <property type="evidence" value="ECO:0007669"/>
    <property type="project" value="InterPro"/>
</dbReference>
<feature type="domain" description="Endonuclease/exonuclease/phosphatase" evidence="1">
    <location>
        <begin position="4"/>
        <end position="223"/>
    </location>
</feature>
<dbReference type="Gene3D" id="3.60.10.10">
    <property type="entry name" value="Endonuclease/exonuclease/phosphatase"/>
    <property type="match status" value="1"/>
</dbReference>
<keyword evidence="3" id="KW-1185">Reference proteome</keyword>
<comment type="caution">
    <text evidence="2">The sequence shown here is derived from an EMBL/GenBank/DDBJ whole genome shotgun (WGS) entry which is preliminary data.</text>
</comment>
<name>A0A8T0VK57_PANVG</name>
<sequence>MRVLSWNVRGLGNAATRGQVRTYIHKERIDIVGLQEIVKQDLSNHELNELAGGLNFIWLWLSARGRSRGILLGLKSDFLELESHEVKEFCICATIRNRISNFRWILIIFYGPAHHDLSPRFLEELDNCCYAATLPLLLGGDFNLIRACEEKSSDNYNLPLIREFSNFIGKHQLREVARGGSKFIWTNKQLSPTMVIHDRFLMSDEWENKFPLVQSPTRVGSDHSPIVLDTGEQGAPRPKYLFFDSKWLLTSDFEPMVRDKWNQGSSRRPLGVEALNTWHGSLCFLRQHLKGWHIQHLGEQAKEKEILYDQLRELDNLAESNSLSPMLVRQGEIEQHITAFYKNLFGAGPPKNLKLSPSFWSDRHILSREEGASLIRDFQEEEVKSAMFSMKSNSAPGPNGFGVHFFKSFWHVIGKDYFALFQDLHKGVLDIRRLNYGVITLVLKVQEANIIKQYRPICLLNVNYKGITKVLTNRFSTLVQTVIGGN</sequence>
<evidence type="ECO:0000313" key="3">
    <source>
        <dbReference type="Proteomes" id="UP000823388"/>
    </source>
</evidence>
<accession>A0A8T0VK57</accession>
<dbReference type="EMBL" id="CM029040">
    <property type="protein sequence ID" value="KAG2637161.1"/>
    <property type="molecule type" value="Genomic_DNA"/>
</dbReference>
<protein>
    <recommendedName>
        <fullName evidence="1">Endonuclease/exonuclease/phosphatase domain-containing protein</fullName>
    </recommendedName>
</protein>
<dbReference type="Pfam" id="PF03372">
    <property type="entry name" value="Exo_endo_phos"/>
    <property type="match status" value="1"/>
</dbReference>
<evidence type="ECO:0000259" key="1">
    <source>
        <dbReference type="Pfam" id="PF03372"/>
    </source>
</evidence>
<reference evidence="2" key="1">
    <citation type="submission" date="2020-05" db="EMBL/GenBank/DDBJ databases">
        <title>WGS assembly of Panicum virgatum.</title>
        <authorList>
            <person name="Lovell J.T."/>
            <person name="Jenkins J."/>
            <person name="Shu S."/>
            <person name="Juenger T.E."/>
            <person name="Schmutz J."/>
        </authorList>
    </citation>
    <scope>NUCLEOTIDE SEQUENCE</scope>
    <source>
        <strain evidence="2">AP13</strain>
    </source>
</reference>
<dbReference type="AlphaFoldDB" id="A0A8T0VK57"/>
<gene>
    <name evidence="2" type="ORF">PVAP13_2NG503103</name>
</gene>
<organism evidence="2 3">
    <name type="scientific">Panicum virgatum</name>
    <name type="common">Blackwell switchgrass</name>
    <dbReference type="NCBI Taxonomy" id="38727"/>
    <lineage>
        <taxon>Eukaryota</taxon>
        <taxon>Viridiplantae</taxon>
        <taxon>Streptophyta</taxon>
        <taxon>Embryophyta</taxon>
        <taxon>Tracheophyta</taxon>
        <taxon>Spermatophyta</taxon>
        <taxon>Magnoliopsida</taxon>
        <taxon>Liliopsida</taxon>
        <taxon>Poales</taxon>
        <taxon>Poaceae</taxon>
        <taxon>PACMAD clade</taxon>
        <taxon>Panicoideae</taxon>
        <taxon>Panicodae</taxon>
        <taxon>Paniceae</taxon>
        <taxon>Panicinae</taxon>
        <taxon>Panicum</taxon>
        <taxon>Panicum sect. Hiantes</taxon>
    </lineage>
</organism>